<evidence type="ECO:0000313" key="3">
    <source>
        <dbReference type="EMBL" id="EKF36675.1"/>
    </source>
</evidence>
<dbReference type="CDD" id="cd00030">
    <property type="entry name" value="C2"/>
    <property type="match status" value="5"/>
</dbReference>
<evidence type="ECO:0000256" key="1">
    <source>
        <dbReference type="SAM" id="MobiDB-lite"/>
    </source>
</evidence>
<gene>
    <name evidence="3" type="ORF">MOQ_002270</name>
</gene>
<dbReference type="PROSITE" id="PS50004">
    <property type="entry name" value="C2"/>
    <property type="match status" value="6"/>
</dbReference>
<dbReference type="InterPro" id="IPR000008">
    <property type="entry name" value="C2_dom"/>
</dbReference>
<feature type="domain" description="C2" evidence="2">
    <location>
        <begin position="582"/>
        <end position="697"/>
    </location>
</feature>
<comment type="caution">
    <text evidence="3">The sequence shown here is derived from an EMBL/GenBank/DDBJ whole genome shotgun (WGS) entry which is preliminary data.</text>
</comment>
<protein>
    <recommendedName>
        <fullName evidence="2">C2 domain-containing protein</fullName>
    </recommendedName>
</protein>
<dbReference type="OrthoDB" id="270970at2759"/>
<feature type="compositionally biased region" description="Low complexity" evidence="1">
    <location>
        <begin position="790"/>
        <end position="803"/>
    </location>
</feature>
<feature type="domain" description="C2" evidence="2">
    <location>
        <begin position="1"/>
        <end position="105"/>
    </location>
</feature>
<dbReference type="InterPro" id="IPR035892">
    <property type="entry name" value="C2_domain_sf"/>
</dbReference>
<feature type="domain" description="C2" evidence="2">
    <location>
        <begin position="395"/>
        <end position="512"/>
    </location>
</feature>
<reference evidence="3 4" key="1">
    <citation type="journal article" date="2012" name="BMC Genomics">
        <title>Comparative genomic analysis of human infective Trypanosoma cruzi lineages with the bat-restricted subspecies T. cruzi marinkellei.</title>
        <authorList>
            <person name="Franzen O."/>
            <person name="Talavera-Lopez C."/>
            <person name="Ochaya S."/>
            <person name="Butler C.E."/>
            <person name="Messenger L.A."/>
            <person name="Lewis M.D."/>
            <person name="Llewellyn M.S."/>
            <person name="Marinkelle C.J."/>
            <person name="Tyler K.M."/>
            <person name="Miles M.A."/>
            <person name="Andersson B."/>
        </authorList>
    </citation>
    <scope>NUCLEOTIDE SEQUENCE [LARGE SCALE GENOMIC DNA]</scope>
    <source>
        <strain evidence="3 4">B7</strain>
    </source>
</reference>
<feature type="domain" description="C2" evidence="2">
    <location>
        <begin position="849"/>
        <end position="965"/>
    </location>
</feature>
<dbReference type="SUPFAM" id="SSF49562">
    <property type="entry name" value="C2 domain (Calcium/lipid-binding domain, CaLB)"/>
    <property type="match status" value="6"/>
</dbReference>
<sequence length="1852" mass="209983">MGKLSITVHGCRLLHSPGLAAINPRIRIVVDGVYKFNTRSKKNTHTPDFDETFTVGNTHRLAIVEVQAYHCSTTGSSVEDECLLGSCRISIERLVERQKKFFQYFLAAKDGTGLAGTVTITLKTDIQGVIMPTMDDTDEKEYVKRLVRLLLRCNKGLLGDIDLLMASVKGLPMPRLVRTSMSTSSLEGIFLEQTVPGDHFATFEDLVEDLCAKYNCREEPGYTLSLVVEGCTCLERPTMYLPSNVVVVIRGPMQDFVTPHRPFTSNPVWGKPTGATSLDIVDPFNFVLDIILYQVSAMSRWEELARAQVSLSTLTSNYLSARQIFLLGEKSFFQPYIRGMVHLTLRPHGFGAVSLQQAEHVDQFHERLNRFFYRYDQQRIPQVDLLLRSRLNNLDELMSELEIEYGREPGTMELWLSVLEVSSLQSEAKSDLDDNNVVVVITMSDQVVRTSQKRVVVNSRTEFGETFVFDVARETDMIKLEVVRAGQESIVYGRIDFSFRMMQRGVRNDRTLYLVGAAGTKEAYLSGLINISIFSEHLGHPYSMDVDAASMYAGRLRRYLHLRAPEKLHLVDIVIDTVFDIEGFLRDLAKEYGPEDGTYGVYISLLGCRQLPSRLGFSMNAYAVVRMGITRYETRVVKNSTEPDFFENFEFYVDRPHEMQITIFVMDRYDLSDDREVGRVVIPLNTVQLAEQCHQWLPLEKPDKGGVAGLVGVKYTVNDLHLRDPGHREGEKKRLVGGPSRDRPQPQNPLASLTDRNRRHGNIFSRFGGWRNKLVRMGAHNVPHDRALNGGSLTGSDLSSGPSSDHEFFPQPPLNIIDEGIHSIDEFCSPSRPGSLPTIFLNSTKELKPPAAIHSHLQLQPLSRYQKRLHVRVLYCDYLDDRRWIPPSPYVMLSTLEKTQCTKVAFLTRSPKYNETLVFPINDPTNDYLSITVITDTPYGKKCLGHCVLSLKNIQRGTPRTRRVSLVVLPHRSVAMERGNICLTLFGENFGLDYMPSVDAENRFSGFLRKILASQIPQQLHRLEWYIGEYSLRENELLEKIFALRETGGEEEVAADLRLRVKSVSQLYLNDQLVSLGMCFVRVRLGRKTLHRTKSVPGANGCFNIDEECSLTIPHPTKQTLRITVYADSKGTFNCGECELSLLDLHQDVVQERTHFIVKNAGLPLATPVGYITISLLSNNFGSLVSPMDRSDESQYVRLRNYYYYYLREQLHMVDVKYGGIFNVEAHIQRLTEKHGPEAGNYHLHLEVVRCQSFVSRVVGLYCIIQCGLTQFKTNVVQGGGEYVFLEAFDVPIGLPEKEEVQLIVIVLDEGSTVGTEMGRTVIPLQYIFRGKETRLKLPLVYKAQTSIASLHGAIEVLLFTRDFGVSVDQQRSSVGSNAYERVEGSSLLYRPEGMHALSSVFVMDQAQNEGLREETPINTPFPAYSPSFSDIRVRLLGLSGFPEEEVYIKVRLNGGKTLLRTGNLQGERLKCINEEFTIESSLNIEDIIITLKLAVVKLRRSYVLCYCDFTISQCPIGEVSRRCLRLFDSKGKFFGTLHIEVVMPASVMRRSTTREVLDLNRVESVVDDVSSLLLKYSPKDLRKLDVMLGRCDDMRTVHRQLRQQLAPRVQATVHCRVHRTELLSPTKGRLMVETVVNDDVVCVMEHKIAAHAAVDATSDTCREFSYPPLRIDITSCDALLFRVIGEGGAEEGELCRAVLSLRALLTPELYDMGEAITVSLVNVKRQRNTVHASLAGTLTFSLKIPAFERYPRTVLLFSHSPPRVNRDFVRYYLDRICSLLKHYDANSLMDVHHAVYEKYVARRAWAVDLPNLLFTLIERWGPEVSSFPLHRLPQCRTPNNLLFFFFSFFLL</sequence>
<feature type="compositionally biased region" description="Basic and acidic residues" evidence="1">
    <location>
        <begin position="722"/>
        <end position="744"/>
    </location>
</feature>
<dbReference type="EMBL" id="AHKC01008861">
    <property type="protein sequence ID" value="EKF36675.1"/>
    <property type="molecule type" value="Genomic_DNA"/>
</dbReference>
<keyword evidence="4" id="KW-1185">Reference proteome</keyword>
<proteinExistence type="predicted"/>
<feature type="region of interest" description="Disordered" evidence="1">
    <location>
        <begin position="782"/>
        <end position="807"/>
    </location>
</feature>
<dbReference type="SMART" id="SM00239">
    <property type="entry name" value="C2"/>
    <property type="match status" value="7"/>
</dbReference>
<organism evidence="3 4">
    <name type="scientific">Trypanosoma cruzi marinkellei</name>
    <dbReference type="NCBI Taxonomy" id="85056"/>
    <lineage>
        <taxon>Eukaryota</taxon>
        <taxon>Discoba</taxon>
        <taxon>Euglenozoa</taxon>
        <taxon>Kinetoplastea</taxon>
        <taxon>Metakinetoplastina</taxon>
        <taxon>Trypanosomatida</taxon>
        <taxon>Trypanosomatidae</taxon>
        <taxon>Trypanosoma</taxon>
        <taxon>Schizotrypanum</taxon>
    </lineage>
</organism>
<dbReference type="Pfam" id="PF00168">
    <property type="entry name" value="C2"/>
    <property type="match status" value="6"/>
</dbReference>
<dbReference type="PANTHER" id="PTHR45761:SF1">
    <property type="entry name" value="EXTENDED SYNAPTOTAGMIN-LIKE PROTEIN 2, ISOFORM C"/>
    <property type="match status" value="1"/>
</dbReference>
<feature type="region of interest" description="Disordered" evidence="1">
    <location>
        <begin position="722"/>
        <end position="758"/>
    </location>
</feature>
<dbReference type="InterPro" id="IPR051634">
    <property type="entry name" value="Extended_Synaptotagmin"/>
</dbReference>
<feature type="domain" description="C2" evidence="2">
    <location>
        <begin position="1036"/>
        <end position="1155"/>
    </location>
</feature>
<accession>K2NBF8</accession>
<name>K2NBF8_TRYCR</name>
<dbReference type="Gene3D" id="2.60.40.150">
    <property type="entry name" value="C2 domain"/>
    <property type="match status" value="4"/>
</dbReference>
<dbReference type="Proteomes" id="UP000007350">
    <property type="component" value="Unassembled WGS sequence"/>
</dbReference>
<dbReference type="PANTHER" id="PTHR45761">
    <property type="entry name" value="EXTENDED SYNAPTOTAGMIN-LIKE PROTEIN 2, ISOFORM C"/>
    <property type="match status" value="1"/>
</dbReference>
<feature type="domain" description="C2" evidence="2">
    <location>
        <begin position="1224"/>
        <end position="1338"/>
    </location>
</feature>
<evidence type="ECO:0000259" key="2">
    <source>
        <dbReference type="PROSITE" id="PS50004"/>
    </source>
</evidence>
<evidence type="ECO:0000313" key="4">
    <source>
        <dbReference type="Proteomes" id="UP000007350"/>
    </source>
</evidence>